<dbReference type="SUPFAM" id="SSF53335">
    <property type="entry name" value="S-adenosyl-L-methionine-dependent methyltransferases"/>
    <property type="match status" value="1"/>
</dbReference>
<organism evidence="3 4">
    <name type="scientific">Halomicronema hongdechloris C2206</name>
    <dbReference type="NCBI Taxonomy" id="1641165"/>
    <lineage>
        <taxon>Bacteria</taxon>
        <taxon>Bacillati</taxon>
        <taxon>Cyanobacteriota</taxon>
        <taxon>Cyanophyceae</taxon>
        <taxon>Nodosilineales</taxon>
        <taxon>Nodosilineaceae</taxon>
        <taxon>Halomicronema</taxon>
    </lineage>
</organism>
<evidence type="ECO:0000313" key="4">
    <source>
        <dbReference type="Proteomes" id="UP000191901"/>
    </source>
</evidence>
<dbReference type="GO" id="GO:0008168">
    <property type="term" value="F:methyltransferase activity"/>
    <property type="evidence" value="ECO:0007669"/>
    <property type="project" value="UniProtKB-KW"/>
</dbReference>
<dbReference type="EMBL" id="CP021983">
    <property type="protein sequence ID" value="ASC72725.1"/>
    <property type="molecule type" value="Genomic_DNA"/>
</dbReference>
<dbReference type="GO" id="GO:0032259">
    <property type="term" value="P:methylation"/>
    <property type="evidence" value="ECO:0007669"/>
    <property type="project" value="UniProtKB-KW"/>
</dbReference>
<accession>A0A1Z3HR19</accession>
<dbReference type="Pfam" id="PF04072">
    <property type="entry name" value="LCM"/>
    <property type="match status" value="1"/>
</dbReference>
<dbReference type="InterPro" id="IPR007213">
    <property type="entry name" value="Ppm1/Ppm2/Tcmp"/>
</dbReference>
<dbReference type="PANTHER" id="PTHR43619">
    <property type="entry name" value="S-ADENOSYL-L-METHIONINE-DEPENDENT METHYLTRANSFERASE YKTD-RELATED"/>
    <property type="match status" value="1"/>
</dbReference>
<gene>
    <name evidence="3" type="ORF">XM38_036830</name>
</gene>
<dbReference type="AlphaFoldDB" id="A0A1Z3HR19"/>
<dbReference type="Proteomes" id="UP000191901">
    <property type="component" value="Chromosome"/>
</dbReference>
<proteinExistence type="predicted"/>
<dbReference type="EC" id="2.1.1.-" evidence="3"/>
<dbReference type="KEGG" id="hhg:XM38_036830"/>
<reference evidence="3 4" key="1">
    <citation type="journal article" date="2016" name="Biochim. Biophys. Acta">
        <title>Characterization of red-shifted phycobilisomes isolated from the chlorophyll f-containing cyanobacterium Halomicronema hongdechloris.</title>
        <authorList>
            <person name="Li Y."/>
            <person name="Lin Y."/>
            <person name="Garvey C.J."/>
            <person name="Birch D."/>
            <person name="Corkery R.W."/>
            <person name="Loughlin P.C."/>
            <person name="Scheer H."/>
            <person name="Willows R.D."/>
            <person name="Chen M."/>
        </authorList>
    </citation>
    <scope>NUCLEOTIDE SEQUENCE [LARGE SCALE GENOMIC DNA]</scope>
    <source>
        <strain evidence="3 4">C2206</strain>
    </source>
</reference>
<keyword evidence="2 3" id="KW-0808">Transferase</keyword>
<dbReference type="Gene3D" id="3.40.50.150">
    <property type="entry name" value="Vaccinia Virus protein VP39"/>
    <property type="match status" value="1"/>
</dbReference>
<keyword evidence="4" id="KW-1185">Reference proteome</keyword>
<sequence length="161" mass="18159">MLRPVPPACDHHLIDADLEESASHWITSLIRAGYQRERPTLWLLEGVAMYLPESSLQAVLQAISDLSAPESQLGLDEVTLGSLAAAGRARHQDRGRVIRHWRWGCDDPRPLLAAYGWQAEIYQPQRVCPERYPPSLPINAELGGHQTQRGVWLLMATNSYW</sequence>
<evidence type="ECO:0000256" key="2">
    <source>
        <dbReference type="ARBA" id="ARBA00022679"/>
    </source>
</evidence>
<dbReference type="PANTHER" id="PTHR43619:SF2">
    <property type="entry name" value="S-ADENOSYL-L-METHIONINE-DEPENDENT METHYLTRANSFERASES SUPERFAMILY PROTEIN"/>
    <property type="match status" value="1"/>
</dbReference>
<dbReference type="InterPro" id="IPR029063">
    <property type="entry name" value="SAM-dependent_MTases_sf"/>
</dbReference>
<keyword evidence="1 3" id="KW-0489">Methyltransferase</keyword>
<protein>
    <submittedName>
        <fullName evidence="3">S-adenosyl-L-methionine-dependent methyltransferase</fullName>
        <ecNumber evidence="3">2.1.1.-</ecNumber>
    </submittedName>
</protein>
<name>A0A1Z3HR19_9CYAN</name>
<evidence type="ECO:0000256" key="1">
    <source>
        <dbReference type="ARBA" id="ARBA00022603"/>
    </source>
</evidence>
<evidence type="ECO:0000313" key="3">
    <source>
        <dbReference type="EMBL" id="ASC72725.1"/>
    </source>
</evidence>